<comment type="subunit">
    <text evidence="14">At low DSF concentrations, interacts with RpfF.</text>
</comment>
<feature type="compositionally biased region" description="Low complexity" evidence="18">
    <location>
        <begin position="877"/>
        <end position="889"/>
    </location>
</feature>
<dbReference type="Gene3D" id="3.30.450.20">
    <property type="entry name" value="PAS domain"/>
    <property type="match status" value="2"/>
</dbReference>
<dbReference type="EMBL" id="JAEMHM010000020">
    <property type="protein sequence ID" value="MBJ6727160.1"/>
    <property type="molecule type" value="Genomic_DNA"/>
</dbReference>
<dbReference type="PROSITE" id="PS50110">
    <property type="entry name" value="RESPONSE_REGULATORY"/>
    <property type="match status" value="2"/>
</dbReference>
<evidence type="ECO:0000256" key="10">
    <source>
        <dbReference type="ARBA" id="ARBA00022840"/>
    </source>
</evidence>
<evidence type="ECO:0000256" key="12">
    <source>
        <dbReference type="ARBA" id="ARBA00023012"/>
    </source>
</evidence>
<comment type="catalytic activity">
    <reaction evidence="1">
        <text>ATP + protein L-histidine = ADP + protein N-phospho-L-histidine.</text>
        <dbReference type="EC" id="2.7.13.3"/>
    </reaction>
</comment>
<feature type="transmembrane region" description="Helical" evidence="19">
    <location>
        <begin position="12"/>
        <end position="36"/>
    </location>
</feature>
<evidence type="ECO:0000256" key="1">
    <source>
        <dbReference type="ARBA" id="ARBA00000085"/>
    </source>
</evidence>
<proteinExistence type="predicted"/>
<evidence type="ECO:0000256" key="5">
    <source>
        <dbReference type="ARBA" id="ARBA00022553"/>
    </source>
</evidence>
<dbReference type="CDD" id="cd12915">
    <property type="entry name" value="PDC2_DGC_like"/>
    <property type="match status" value="1"/>
</dbReference>
<evidence type="ECO:0000256" key="11">
    <source>
        <dbReference type="ARBA" id="ARBA00022989"/>
    </source>
</evidence>
<feature type="modified residue" description="4-aspartylphosphate" evidence="17">
    <location>
        <position position="651"/>
    </location>
</feature>
<dbReference type="CDD" id="cd17546">
    <property type="entry name" value="REC_hyHK_CKI1_RcsC-like"/>
    <property type="match status" value="1"/>
</dbReference>
<feature type="modified residue" description="Phosphohistidine" evidence="16">
    <location>
        <position position="966"/>
    </location>
</feature>
<dbReference type="PANTHER" id="PTHR45339:SF1">
    <property type="entry name" value="HYBRID SIGNAL TRANSDUCTION HISTIDINE KINASE J"/>
    <property type="match status" value="1"/>
</dbReference>
<evidence type="ECO:0000256" key="4">
    <source>
        <dbReference type="ARBA" id="ARBA00022475"/>
    </source>
</evidence>
<evidence type="ECO:0000313" key="23">
    <source>
        <dbReference type="EMBL" id="MBJ6727160.1"/>
    </source>
</evidence>
<dbReference type="GO" id="GO:0005524">
    <property type="term" value="F:ATP binding"/>
    <property type="evidence" value="ECO:0007669"/>
    <property type="project" value="UniProtKB-KW"/>
</dbReference>
<evidence type="ECO:0000256" key="18">
    <source>
        <dbReference type="SAM" id="MobiDB-lite"/>
    </source>
</evidence>
<dbReference type="InterPro" id="IPR036641">
    <property type="entry name" value="HPT_dom_sf"/>
</dbReference>
<evidence type="ECO:0000259" key="21">
    <source>
        <dbReference type="PROSITE" id="PS50110"/>
    </source>
</evidence>
<evidence type="ECO:0000259" key="20">
    <source>
        <dbReference type="PROSITE" id="PS50109"/>
    </source>
</evidence>
<evidence type="ECO:0000313" key="24">
    <source>
        <dbReference type="Proteomes" id="UP000636888"/>
    </source>
</evidence>
<dbReference type="SMART" id="SM00448">
    <property type="entry name" value="REC"/>
    <property type="match status" value="2"/>
</dbReference>
<dbReference type="CDD" id="cd00082">
    <property type="entry name" value="HisKA"/>
    <property type="match status" value="1"/>
</dbReference>
<dbReference type="Proteomes" id="UP000636888">
    <property type="component" value="Unassembled WGS sequence"/>
</dbReference>
<keyword evidence="6" id="KW-0808">Transferase</keyword>
<dbReference type="Gene3D" id="1.20.120.160">
    <property type="entry name" value="HPT domain"/>
    <property type="match status" value="1"/>
</dbReference>
<evidence type="ECO:0000256" key="19">
    <source>
        <dbReference type="SAM" id="Phobius"/>
    </source>
</evidence>
<dbReference type="InterPro" id="IPR004358">
    <property type="entry name" value="Sig_transdc_His_kin-like_C"/>
</dbReference>
<dbReference type="FunFam" id="1.10.287.130:FF:000002">
    <property type="entry name" value="Two-component osmosensing histidine kinase"/>
    <property type="match status" value="1"/>
</dbReference>
<dbReference type="PANTHER" id="PTHR45339">
    <property type="entry name" value="HYBRID SIGNAL TRANSDUCTION HISTIDINE KINASE J"/>
    <property type="match status" value="1"/>
</dbReference>
<evidence type="ECO:0000256" key="17">
    <source>
        <dbReference type="PROSITE-ProRule" id="PRU00169"/>
    </source>
</evidence>
<dbReference type="CDD" id="cd12914">
    <property type="entry name" value="PDC1_DGC_like"/>
    <property type="match status" value="1"/>
</dbReference>
<keyword evidence="7 19" id="KW-0812">Transmembrane</keyword>
<feature type="transmembrane region" description="Helical" evidence="19">
    <location>
        <begin position="306"/>
        <end position="328"/>
    </location>
</feature>
<name>A0A8J7M1W4_9BACT</name>
<dbReference type="FunFam" id="3.30.565.10:FF:000010">
    <property type="entry name" value="Sensor histidine kinase RcsC"/>
    <property type="match status" value="1"/>
</dbReference>
<protein>
    <recommendedName>
        <fullName evidence="15">Sensory/regulatory protein RpfC</fullName>
        <ecNumber evidence="3">2.7.13.3</ecNumber>
    </recommendedName>
</protein>
<evidence type="ECO:0000256" key="13">
    <source>
        <dbReference type="ARBA" id="ARBA00023136"/>
    </source>
</evidence>
<keyword evidence="24" id="KW-1185">Reference proteome</keyword>
<dbReference type="InterPro" id="IPR036890">
    <property type="entry name" value="HATPase_C_sf"/>
</dbReference>
<dbReference type="InterPro" id="IPR003661">
    <property type="entry name" value="HisK_dim/P_dom"/>
</dbReference>
<evidence type="ECO:0000256" key="7">
    <source>
        <dbReference type="ARBA" id="ARBA00022692"/>
    </source>
</evidence>
<dbReference type="InterPro" id="IPR011006">
    <property type="entry name" value="CheY-like_superfamily"/>
</dbReference>
<dbReference type="InterPro" id="IPR008207">
    <property type="entry name" value="Sig_transdc_His_kin_Hpt_dom"/>
</dbReference>
<keyword evidence="4" id="KW-1003">Cell membrane</keyword>
<evidence type="ECO:0000259" key="22">
    <source>
        <dbReference type="PROSITE" id="PS50894"/>
    </source>
</evidence>
<evidence type="ECO:0000256" key="3">
    <source>
        <dbReference type="ARBA" id="ARBA00012438"/>
    </source>
</evidence>
<dbReference type="Gene3D" id="3.30.565.10">
    <property type="entry name" value="Histidine kinase-like ATPase, C-terminal domain"/>
    <property type="match status" value="1"/>
</dbReference>
<dbReference type="PROSITE" id="PS50894">
    <property type="entry name" value="HPT"/>
    <property type="match status" value="1"/>
</dbReference>
<keyword evidence="12" id="KW-0902">Two-component regulatory system</keyword>
<organism evidence="23 24">
    <name type="scientific">Geomesophilobacter sediminis</name>
    <dbReference type="NCBI Taxonomy" id="2798584"/>
    <lineage>
        <taxon>Bacteria</taxon>
        <taxon>Pseudomonadati</taxon>
        <taxon>Thermodesulfobacteriota</taxon>
        <taxon>Desulfuromonadia</taxon>
        <taxon>Geobacterales</taxon>
        <taxon>Geobacteraceae</taxon>
        <taxon>Geomesophilobacter</taxon>
    </lineage>
</organism>
<dbReference type="EC" id="2.7.13.3" evidence="3"/>
<keyword evidence="9" id="KW-0418">Kinase</keyword>
<dbReference type="Pfam" id="PF00072">
    <property type="entry name" value="Response_reg"/>
    <property type="match status" value="2"/>
</dbReference>
<dbReference type="SUPFAM" id="SSF55874">
    <property type="entry name" value="ATPase domain of HSP90 chaperone/DNA topoisomerase II/histidine kinase"/>
    <property type="match status" value="1"/>
</dbReference>
<dbReference type="SUPFAM" id="SSF52172">
    <property type="entry name" value="CheY-like"/>
    <property type="match status" value="2"/>
</dbReference>
<dbReference type="SMART" id="SM00387">
    <property type="entry name" value="HATPase_c"/>
    <property type="match status" value="1"/>
</dbReference>
<sequence length="1021" mass="111825">MHKKWRKFPASQLTIVFGALSVLAVVALAVIAAVVLRNREIEVWSKQMSNNSLLLAEHTSQTMASSYMALNTIAEAVRTAGADTPESFRKLVATPQFFRLLKENTEHLPQVDVATIVAANGDVINFTRSFPPPPINLTDRDYFQAQAKSHDAANFISTAVRNKGNGKWVFYISRRIDNRNGEMIGLVLVGTSVDVFTDFYKRLGLNLGKGSSVTLYRNDYSILTRWPRDDSLIGKVNATGTTYTIVQKMKLDNGVLYTHGSRFAEGGRPVDRLGAARVVPRYPLLVNITVTSDFFLTNWRHMVNGIAVIALVCIAALLSGIAVLFVAMRQREADLALSIQLRHRAEEANRSKSEFLANMSHEIRTPMNGIIGMAELLRGTELDHEQKDYLNAIKISADNLLEIINDILDFSKIEAGRIDLDEAPFHFRSMLGQTLRMISTRAAQKGLEVVFDVAPEVPEALVGDPGRLRQVMINLVGNAVKFADRGTIEVVASLVESAEEDVMLRIRVTDQGIGIPHEVQPRIFDAFEQGDASSTKRFGGTGLGLAITKRLVGLMGGAISLESEPGVGSSFTFTVKLRRQGEALQDLKGSGLLAGVPVMVIDDVATNRNMLASVLTGWGMSVHQARDGSEALTELAALEKRGRLPRLLLIDIVMPVLDGWELARQVREHQSYQGVQMVMMQSAGVRSGKRCRELGVEGYLSKPVILDELRDALVTILQGSGLALDEPANSRADRAHRSPRSVLVADDVEINREIVRIILEKDGHWVAEACDGCEAVELYRNGTFDIVFMDMQMPVMDGYEATRAIRALEQQTGRKTPIVAMTAYALKGDRDKCIEAGADDYLAKPAQPAEVVALLERLAGGAVEAKEQLEELPVEHVSSPESAAEPVSAKPVPGEESSGELRPGTAQPIGDPNVFDWDDLMKRLGGQEAMIPPLVGLFIRLTGEYLQSLQDAYAGSDRDLVVLKAHTIKGASANISAVRMRDISATIEDLGRAGTLDGVQPLLDELDQSFQQFIETTKPYL</sequence>
<accession>A0A8J7M1W4</accession>
<keyword evidence="10" id="KW-0067">ATP-binding</keyword>
<dbReference type="InterPro" id="IPR003594">
    <property type="entry name" value="HATPase_dom"/>
</dbReference>
<evidence type="ECO:0000256" key="8">
    <source>
        <dbReference type="ARBA" id="ARBA00022741"/>
    </source>
</evidence>
<keyword evidence="8" id="KW-0547">Nucleotide-binding</keyword>
<evidence type="ECO:0000256" key="16">
    <source>
        <dbReference type="PROSITE-ProRule" id="PRU00110"/>
    </source>
</evidence>
<keyword evidence="5 17" id="KW-0597">Phosphoprotein</keyword>
<feature type="domain" description="Histidine kinase" evidence="20">
    <location>
        <begin position="358"/>
        <end position="579"/>
    </location>
</feature>
<dbReference type="CDD" id="cd00088">
    <property type="entry name" value="HPT"/>
    <property type="match status" value="1"/>
</dbReference>
<keyword evidence="11 19" id="KW-1133">Transmembrane helix</keyword>
<dbReference type="InterPro" id="IPR036097">
    <property type="entry name" value="HisK_dim/P_sf"/>
</dbReference>
<evidence type="ECO:0000256" key="9">
    <source>
        <dbReference type="ARBA" id="ARBA00022777"/>
    </source>
</evidence>
<dbReference type="InterPro" id="IPR005467">
    <property type="entry name" value="His_kinase_dom"/>
</dbReference>
<dbReference type="CDD" id="cd16922">
    <property type="entry name" value="HATPase_EvgS-ArcB-TorS-like"/>
    <property type="match status" value="1"/>
</dbReference>
<dbReference type="Pfam" id="PF02518">
    <property type="entry name" value="HATPase_c"/>
    <property type="match status" value="1"/>
</dbReference>
<gene>
    <name evidence="23" type="ORF">JFN93_20810</name>
</gene>
<dbReference type="PROSITE" id="PS50109">
    <property type="entry name" value="HIS_KIN"/>
    <property type="match status" value="1"/>
</dbReference>
<dbReference type="InterPro" id="IPR001789">
    <property type="entry name" value="Sig_transdc_resp-reg_receiver"/>
</dbReference>
<feature type="domain" description="Response regulatory" evidence="21">
    <location>
        <begin position="741"/>
        <end position="859"/>
    </location>
</feature>
<keyword evidence="13 19" id="KW-0472">Membrane</keyword>
<dbReference type="Gene3D" id="1.10.287.130">
    <property type="match status" value="1"/>
</dbReference>
<dbReference type="Pfam" id="PF00512">
    <property type="entry name" value="HisKA"/>
    <property type="match status" value="1"/>
</dbReference>
<feature type="domain" description="HPt" evidence="22">
    <location>
        <begin position="927"/>
        <end position="1020"/>
    </location>
</feature>
<feature type="domain" description="Response regulatory" evidence="21">
    <location>
        <begin position="597"/>
        <end position="717"/>
    </location>
</feature>
<dbReference type="GO" id="GO:0005886">
    <property type="term" value="C:plasma membrane"/>
    <property type="evidence" value="ECO:0007669"/>
    <property type="project" value="UniProtKB-SubCell"/>
</dbReference>
<dbReference type="AlphaFoldDB" id="A0A8J7M1W4"/>
<evidence type="ECO:0000256" key="2">
    <source>
        <dbReference type="ARBA" id="ARBA00004651"/>
    </source>
</evidence>
<dbReference type="SMART" id="SM00388">
    <property type="entry name" value="HisKA"/>
    <property type="match status" value="1"/>
</dbReference>
<evidence type="ECO:0000256" key="6">
    <source>
        <dbReference type="ARBA" id="ARBA00022679"/>
    </source>
</evidence>
<dbReference type="SUPFAM" id="SSF47384">
    <property type="entry name" value="Homodimeric domain of signal transducing histidine kinase"/>
    <property type="match status" value="1"/>
</dbReference>
<feature type="region of interest" description="Disordered" evidence="18">
    <location>
        <begin position="872"/>
        <end position="912"/>
    </location>
</feature>
<reference evidence="23" key="1">
    <citation type="submission" date="2020-12" db="EMBL/GenBank/DDBJ databases">
        <title>Geomonas sp. Red875, isolated from river sediment.</title>
        <authorList>
            <person name="Xu Z."/>
            <person name="Zhang Z."/>
            <person name="Masuda Y."/>
            <person name="Itoh H."/>
            <person name="Senoo K."/>
        </authorList>
    </citation>
    <scope>NUCLEOTIDE SEQUENCE</scope>
    <source>
        <strain evidence="23">Red875</strain>
    </source>
</reference>
<dbReference type="Pfam" id="PF01627">
    <property type="entry name" value="Hpt"/>
    <property type="match status" value="1"/>
</dbReference>
<dbReference type="SUPFAM" id="SSF47226">
    <property type="entry name" value="Histidine-containing phosphotransfer domain, HPT domain"/>
    <property type="match status" value="1"/>
</dbReference>
<comment type="caution">
    <text evidence="23">The sequence shown here is derived from an EMBL/GenBank/DDBJ whole genome shotgun (WGS) entry which is preliminary data.</text>
</comment>
<comment type="subcellular location">
    <subcellularLocation>
        <location evidence="2">Cell membrane</location>
        <topology evidence="2">Multi-pass membrane protein</topology>
    </subcellularLocation>
</comment>
<feature type="modified residue" description="4-aspartylphosphate" evidence="17">
    <location>
        <position position="790"/>
    </location>
</feature>
<dbReference type="RefSeq" id="WP_199386071.1">
    <property type="nucleotide sequence ID" value="NZ_JAEMHM010000020.1"/>
</dbReference>
<dbReference type="PRINTS" id="PR00344">
    <property type="entry name" value="BCTRLSENSOR"/>
</dbReference>
<dbReference type="GO" id="GO:0000155">
    <property type="term" value="F:phosphorelay sensor kinase activity"/>
    <property type="evidence" value="ECO:0007669"/>
    <property type="project" value="InterPro"/>
</dbReference>
<dbReference type="Gene3D" id="3.40.50.2300">
    <property type="match status" value="2"/>
</dbReference>
<evidence type="ECO:0000256" key="15">
    <source>
        <dbReference type="ARBA" id="ARBA00068150"/>
    </source>
</evidence>
<evidence type="ECO:0000256" key="14">
    <source>
        <dbReference type="ARBA" id="ARBA00064003"/>
    </source>
</evidence>